<evidence type="ECO:0000313" key="1">
    <source>
        <dbReference type="EMBL" id="PSJ60657.1"/>
    </source>
</evidence>
<dbReference type="Proteomes" id="UP000240653">
    <property type="component" value="Unassembled WGS sequence"/>
</dbReference>
<gene>
    <name evidence="1" type="ORF">C7I85_11450</name>
</gene>
<comment type="caution">
    <text evidence="1">The sequence shown here is derived from an EMBL/GenBank/DDBJ whole genome shotgun (WGS) entry which is preliminary data.</text>
</comment>
<protein>
    <submittedName>
        <fullName evidence="1">Sarcosine oxidase subunit gamma</fullName>
    </submittedName>
</protein>
<proteinExistence type="predicted"/>
<dbReference type="InterPro" id="IPR007375">
    <property type="entry name" value="SoxG"/>
</dbReference>
<accession>A0A2P7SDV9</accession>
<sequence>MVDFVWNVRSPLQQAVMPGRAGAIVPFAGVKLAEIRDFDLVQIFARRGQREATAKAVKKHYGVDAPAPRQAVSAKGATLIWSGPDQLMALSARKPGTFRPVDALRESFEGIASLSDQSDGRCLIRMSGLQARAMLAKLTSVDLHDSVFPVGTAATTSIDHTAVNLWRSENSEDGSPVFNVLVFSSFADSIWHTIVDAAAEYGIEIETRSAASV</sequence>
<dbReference type="InterPro" id="IPR027266">
    <property type="entry name" value="TrmE/GcvT-like"/>
</dbReference>
<dbReference type="AlphaFoldDB" id="A0A2P7SDV9"/>
<dbReference type="Gene3D" id="3.30.70.1520">
    <property type="entry name" value="Heterotetrameric sarcosine oxidase"/>
    <property type="match status" value="1"/>
</dbReference>
<name>A0A2P7SDV9_9HYPH</name>
<reference evidence="1 2" key="1">
    <citation type="submission" date="2018-03" db="EMBL/GenBank/DDBJ databases">
        <title>The draft genome of Mesorhizobium soli JCM 19897.</title>
        <authorList>
            <person name="Li L."/>
            <person name="Liu L."/>
            <person name="Liang L."/>
            <person name="Wang T."/>
            <person name="Zhang X."/>
        </authorList>
    </citation>
    <scope>NUCLEOTIDE SEQUENCE [LARGE SCALE GENOMIC DNA]</scope>
    <source>
        <strain evidence="1 2">JCM 19897</strain>
    </source>
</reference>
<dbReference type="OrthoDB" id="8098081at2"/>
<keyword evidence="2" id="KW-1185">Reference proteome</keyword>
<dbReference type="Gene3D" id="3.30.1360.120">
    <property type="entry name" value="Probable tRNA modification gtpase trme, domain 1"/>
    <property type="match status" value="1"/>
</dbReference>
<dbReference type="EMBL" id="PXYL01000005">
    <property type="protein sequence ID" value="PSJ60657.1"/>
    <property type="molecule type" value="Genomic_DNA"/>
</dbReference>
<dbReference type="RefSeq" id="WP_106724121.1">
    <property type="nucleotide sequence ID" value="NZ_PXYL01000005.1"/>
</dbReference>
<dbReference type="Pfam" id="PF04268">
    <property type="entry name" value="SoxG"/>
    <property type="match status" value="1"/>
</dbReference>
<evidence type="ECO:0000313" key="2">
    <source>
        <dbReference type="Proteomes" id="UP000240653"/>
    </source>
</evidence>
<organism evidence="1 2">
    <name type="scientific">Pseudaminobacter soli</name>
    <name type="common">ex Li et al. 2025</name>
    <dbReference type="NCBI Taxonomy" id="1295366"/>
    <lineage>
        <taxon>Bacteria</taxon>
        <taxon>Pseudomonadati</taxon>
        <taxon>Pseudomonadota</taxon>
        <taxon>Alphaproteobacteria</taxon>
        <taxon>Hyphomicrobiales</taxon>
        <taxon>Phyllobacteriaceae</taxon>
        <taxon>Pseudaminobacter</taxon>
    </lineage>
</organism>
<dbReference type="SUPFAM" id="SSF103025">
    <property type="entry name" value="Folate-binding domain"/>
    <property type="match status" value="1"/>
</dbReference>